<dbReference type="SFLD" id="SFLDG01151">
    <property type="entry name" value="Main.2:_Nu-like"/>
    <property type="match status" value="1"/>
</dbReference>
<dbReference type="InterPro" id="IPR004045">
    <property type="entry name" value="Glutathione_S-Trfase_N"/>
</dbReference>
<feature type="domain" description="GST C-terminal" evidence="3">
    <location>
        <begin position="173"/>
        <end position="314"/>
    </location>
</feature>
<gene>
    <name evidence="4" type="ORF">AB1Y20_005540</name>
</gene>
<dbReference type="SFLD" id="SFLDS00019">
    <property type="entry name" value="Glutathione_Transferase_(cytos"/>
    <property type="match status" value="1"/>
</dbReference>
<protein>
    <recommendedName>
        <fullName evidence="6">Glutathione transferase</fullName>
    </recommendedName>
</protein>
<dbReference type="AlphaFoldDB" id="A0AB34J3M6"/>
<evidence type="ECO:0008006" key="6">
    <source>
        <dbReference type="Google" id="ProtNLM"/>
    </source>
</evidence>
<dbReference type="InterPro" id="IPR036282">
    <property type="entry name" value="Glutathione-S-Trfase_C_sf"/>
</dbReference>
<evidence type="ECO:0000259" key="2">
    <source>
        <dbReference type="PROSITE" id="PS50404"/>
    </source>
</evidence>
<dbReference type="Pfam" id="PF13410">
    <property type="entry name" value="GST_C_2"/>
    <property type="match status" value="1"/>
</dbReference>
<dbReference type="SUPFAM" id="SSF47616">
    <property type="entry name" value="GST C-terminal domain-like"/>
    <property type="match status" value="1"/>
</dbReference>
<accession>A0AB34J3M6</accession>
<dbReference type="PANTHER" id="PTHR44051">
    <property type="entry name" value="GLUTATHIONE S-TRANSFERASE-RELATED"/>
    <property type="match status" value="1"/>
</dbReference>
<dbReference type="EMBL" id="JBGBPQ010000013">
    <property type="protein sequence ID" value="KAL1512278.1"/>
    <property type="molecule type" value="Genomic_DNA"/>
</dbReference>
<sequence length="319" mass="36229">MLLGQRSLLAVRLPSFFSVYHTLRAAVSTMATTMLIRVRKLTGYTPPRVWKPRQLPGAWGRECLAALSGKPQRQAELPRGEHALQLYSLGTPNSVKVSILLEELGVEYDAWRVGIFEGEQYTTGFMEVSPNAMVPCLADYSSGEAPVKLFESGAILLHLASKYKRFIPSPVEEEHKYAECLSWLMWQHGSGPYLGVFNTYYFYSEDGEKDRDSIDRWTLEAKRILAVLNTQLEKKETFICGGDEPTVADFAVWPWVRLFIKREKIATFLNLESEYPAIVAWVARLGRRKAVLRGVRVNGFEANAVKERHAKTDFEPEAY</sequence>
<comment type="similarity">
    <text evidence="1">Belongs to the GST superfamily.</text>
</comment>
<comment type="caution">
    <text evidence="4">The sequence shown here is derived from an EMBL/GenBank/DDBJ whole genome shotgun (WGS) entry which is preliminary data.</text>
</comment>
<evidence type="ECO:0000313" key="4">
    <source>
        <dbReference type="EMBL" id="KAL1512278.1"/>
    </source>
</evidence>
<dbReference type="Pfam" id="PF02798">
    <property type="entry name" value="GST_N"/>
    <property type="match status" value="1"/>
</dbReference>
<dbReference type="PROSITE" id="PS50405">
    <property type="entry name" value="GST_CTER"/>
    <property type="match status" value="1"/>
</dbReference>
<dbReference type="InterPro" id="IPR040079">
    <property type="entry name" value="Glutathione_S-Trfase"/>
</dbReference>
<dbReference type="SUPFAM" id="SSF52833">
    <property type="entry name" value="Thioredoxin-like"/>
    <property type="match status" value="1"/>
</dbReference>
<evidence type="ECO:0000313" key="5">
    <source>
        <dbReference type="Proteomes" id="UP001515480"/>
    </source>
</evidence>
<organism evidence="4 5">
    <name type="scientific">Prymnesium parvum</name>
    <name type="common">Toxic golden alga</name>
    <dbReference type="NCBI Taxonomy" id="97485"/>
    <lineage>
        <taxon>Eukaryota</taxon>
        <taxon>Haptista</taxon>
        <taxon>Haptophyta</taxon>
        <taxon>Prymnesiophyceae</taxon>
        <taxon>Prymnesiales</taxon>
        <taxon>Prymnesiaceae</taxon>
        <taxon>Prymnesium</taxon>
    </lineage>
</organism>
<feature type="domain" description="GST N-terminal" evidence="2">
    <location>
        <begin position="81"/>
        <end position="167"/>
    </location>
</feature>
<dbReference type="InterPro" id="IPR010987">
    <property type="entry name" value="Glutathione-S-Trfase_C-like"/>
</dbReference>
<dbReference type="CDD" id="cd03048">
    <property type="entry name" value="GST_N_Ure2p_like"/>
    <property type="match status" value="1"/>
</dbReference>
<evidence type="ECO:0000256" key="1">
    <source>
        <dbReference type="ARBA" id="ARBA00007409"/>
    </source>
</evidence>
<evidence type="ECO:0000259" key="3">
    <source>
        <dbReference type="PROSITE" id="PS50405"/>
    </source>
</evidence>
<name>A0AB34J3M6_PRYPA</name>
<dbReference type="Gene3D" id="3.40.30.10">
    <property type="entry name" value="Glutaredoxin"/>
    <property type="match status" value="1"/>
</dbReference>
<keyword evidence="5" id="KW-1185">Reference proteome</keyword>
<reference evidence="4 5" key="1">
    <citation type="journal article" date="2024" name="Science">
        <title>Giant polyketide synthase enzymes in the biosynthesis of giant marine polyether toxins.</title>
        <authorList>
            <person name="Fallon T.R."/>
            <person name="Shende V.V."/>
            <person name="Wierzbicki I.H."/>
            <person name="Pendleton A.L."/>
            <person name="Watervoot N.F."/>
            <person name="Auber R.P."/>
            <person name="Gonzalez D.J."/>
            <person name="Wisecaver J.H."/>
            <person name="Moore B.S."/>
        </authorList>
    </citation>
    <scope>NUCLEOTIDE SEQUENCE [LARGE SCALE GENOMIC DNA]</scope>
    <source>
        <strain evidence="4 5">12B1</strain>
    </source>
</reference>
<dbReference type="SFLD" id="SFLDG00358">
    <property type="entry name" value="Main_(cytGST)"/>
    <property type="match status" value="1"/>
</dbReference>
<dbReference type="PANTHER" id="PTHR44051:SF22">
    <property type="entry name" value="DISULFIDE-BOND OXIDOREDUCTASE YGHU"/>
    <property type="match status" value="1"/>
</dbReference>
<dbReference type="Proteomes" id="UP001515480">
    <property type="component" value="Unassembled WGS sequence"/>
</dbReference>
<proteinExistence type="inferred from homology"/>
<dbReference type="InterPro" id="IPR036249">
    <property type="entry name" value="Thioredoxin-like_sf"/>
</dbReference>
<dbReference type="PROSITE" id="PS50404">
    <property type="entry name" value="GST_NTER"/>
    <property type="match status" value="1"/>
</dbReference>
<dbReference type="Gene3D" id="1.20.1050.10">
    <property type="match status" value="1"/>
</dbReference>